<dbReference type="GO" id="GO:0005737">
    <property type="term" value="C:cytoplasm"/>
    <property type="evidence" value="ECO:0007669"/>
    <property type="project" value="TreeGrafter"/>
</dbReference>
<sequence>MTYVVMKYVEGQDLEMLIRDIEYLKEEEARPIFQQVVTAVHFLHQRRIAHRDFKLENILIDRAGNVKLCDFGMAIQLKEGQMLKEGCGSLNYMAPEILARKRYDGLAVDMWSLGVLLYALVTGYFPYEETTYDGMYRLIINTKYPIPDHESNSCNMLIEQLLTVRRKHRITIFQLLGTRWLGEIKEHAEPVSKEILPTIVETMCTIGYTCEEIVSSLRHGQPNKITATFNILKHKFSNGDSHQPNGKPCSWSSPHSSLEEGSQCASLSNL</sequence>
<evidence type="ECO:0000256" key="7">
    <source>
        <dbReference type="ARBA" id="ARBA00047899"/>
    </source>
</evidence>
<evidence type="ECO:0000259" key="10">
    <source>
        <dbReference type="PROSITE" id="PS50011"/>
    </source>
</evidence>
<dbReference type="EMBL" id="JH004137">
    <property type="protein sequence ID" value="EGW12566.1"/>
    <property type="molecule type" value="Genomic_DNA"/>
</dbReference>
<evidence type="ECO:0000256" key="5">
    <source>
        <dbReference type="ARBA" id="ARBA00022777"/>
    </source>
</evidence>
<keyword evidence="3" id="KW-0808">Transferase</keyword>
<dbReference type="STRING" id="10029.G3ILL9"/>
<dbReference type="GO" id="GO:0005524">
    <property type="term" value="F:ATP binding"/>
    <property type="evidence" value="ECO:0007669"/>
    <property type="project" value="UniProtKB-KW"/>
</dbReference>
<dbReference type="InterPro" id="IPR000719">
    <property type="entry name" value="Prot_kinase_dom"/>
</dbReference>
<evidence type="ECO:0000256" key="4">
    <source>
        <dbReference type="ARBA" id="ARBA00022741"/>
    </source>
</evidence>
<keyword evidence="5 11" id="KW-0418">Kinase</keyword>
<keyword evidence="2" id="KW-0723">Serine/threonine-protein kinase</keyword>
<dbReference type="AlphaFoldDB" id="G3ILL9"/>
<keyword evidence="6" id="KW-0067">ATP-binding</keyword>
<feature type="region of interest" description="Disordered" evidence="9">
    <location>
        <begin position="240"/>
        <end position="270"/>
    </location>
</feature>
<dbReference type="Proteomes" id="UP000001075">
    <property type="component" value="Unassembled WGS sequence"/>
</dbReference>
<evidence type="ECO:0000256" key="6">
    <source>
        <dbReference type="ARBA" id="ARBA00022840"/>
    </source>
</evidence>
<evidence type="ECO:0000313" key="11">
    <source>
        <dbReference type="EMBL" id="EGW12566.1"/>
    </source>
</evidence>
<dbReference type="PROSITE" id="PS00108">
    <property type="entry name" value="PROTEIN_KINASE_ST"/>
    <property type="match status" value="1"/>
</dbReference>
<dbReference type="InterPro" id="IPR008271">
    <property type="entry name" value="Ser/Thr_kinase_AS"/>
</dbReference>
<dbReference type="GO" id="GO:0004674">
    <property type="term" value="F:protein serine/threonine kinase activity"/>
    <property type="evidence" value="ECO:0007669"/>
    <property type="project" value="UniProtKB-KW"/>
</dbReference>
<reference evidence="12" key="1">
    <citation type="journal article" date="2011" name="Nat. Biotechnol.">
        <title>The genomic sequence of the Chinese hamster ovary (CHO)-K1 cell line.</title>
        <authorList>
            <person name="Xu X."/>
            <person name="Nagarajan H."/>
            <person name="Lewis N.E."/>
            <person name="Pan S."/>
            <person name="Cai Z."/>
            <person name="Liu X."/>
            <person name="Chen W."/>
            <person name="Xie M."/>
            <person name="Wang W."/>
            <person name="Hammond S."/>
            <person name="Andersen M.R."/>
            <person name="Neff N."/>
            <person name="Passarelli B."/>
            <person name="Koh W."/>
            <person name="Fan H.C."/>
            <person name="Wang J."/>
            <person name="Gui Y."/>
            <person name="Lee K.H."/>
            <person name="Betenbaugh M.J."/>
            <person name="Quake S.R."/>
            <person name="Famili I."/>
            <person name="Palsson B.O."/>
            <person name="Wang J."/>
        </authorList>
    </citation>
    <scope>NUCLEOTIDE SEQUENCE [LARGE SCALE GENOMIC DNA]</scope>
    <source>
        <strain evidence="12">CHO K1 cell line</strain>
    </source>
</reference>
<keyword evidence="4" id="KW-0547">Nucleotide-binding</keyword>
<evidence type="ECO:0000256" key="1">
    <source>
        <dbReference type="ARBA" id="ARBA00012513"/>
    </source>
</evidence>
<organism evidence="11 12">
    <name type="scientific">Cricetulus griseus</name>
    <name type="common">Chinese hamster</name>
    <name type="synonym">Cricetulus barabensis griseus</name>
    <dbReference type="NCBI Taxonomy" id="10029"/>
    <lineage>
        <taxon>Eukaryota</taxon>
        <taxon>Metazoa</taxon>
        <taxon>Chordata</taxon>
        <taxon>Craniata</taxon>
        <taxon>Vertebrata</taxon>
        <taxon>Euteleostomi</taxon>
        <taxon>Mammalia</taxon>
        <taxon>Eutheria</taxon>
        <taxon>Euarchontoglires</taxon>
        <taxon>Glires</taxon>
        <taxon>Rodentia</taxon>
        <taxon>Myomorpha</taxon>
        <taxon>Muroidea</taxon>
        <taxon>Cricetidae</taxon>
        <taxon>Cricetinae</taxon>
        <taxon>Cricetulus</taxon>
    </lineage>
</organism>
<evidence type="ECO:0000256" key="8">
    <source>
        <dbReference type="ARBA" id="ARBA00048679"/>
    </source>
</evidence>
<dbReference type="FunFam" id="1.10.510.10:FF:000571">
    <property type="entry name" value="Maternal embryonic leucine zipper kinase"/>
    <property type="match status" value="1"/>
</dbReference>
<dbReference type="InterPro" id="IPR011009">
    <property type="entry name" value="Kinase-like_dom_sf"/>
</dbReference>
<evidence type="ECO:0000256" key="9">
    <source>
        <dbReference type="SAM" id="MobiDB-lite"/>
    </source>
</evidence>
<dbReference type="eggNOG" id="KOG0586">
    <property type="taxonomic scope" value="Eukaryota"/>
</dbReference>
<accession>G3ILL9</accession>
<dbReference type="PANTHER" id="PTHR24346:SF30">
    <property type="entry name" value="MATERNAL EMBRYONIC LEUCINE ZIPPER KINASE"/>
    <property type="match status" value="1"/>
</dbReference>
<dbReference type="PROSITE" id="PS50011">
    <property type="entry name" value="PROTEIN_KINASE_DOM"/>
    <property type="match status" value="1"/>
</dbReference>
<name>G3ILL9_CRIGR</name>
<dbReference type="Gene3D" id="1.10.510.10">
    <property type="entry name" value="Transferase(Phosphotransferase) domain 1"/>
    <property type="match status" value="1"/>
</dbReference>
<gene>
    <name evidence="11" type="ORF">I79_024788</name>
</gene>
<protein>
    <recommendedName>
        <fullName evidence="1">non-specific serine/threonine protein kinase</fullName>
        <ecNumber evidence="1">2.7.11.1</ecNumber>
    </recommendedName>
</protein>
<dbReference type="GO" id="GO:0035556">
    <property type="term" value="P:intracellular signal transduction"/>
    <property type="evidence" value="ECO:0007669"/>
    <property type="project" value="TreeGrafter"/>
</dbReference>
<feature type="domain" description="Protein kinase" evidence="10">
    <location>
        <begin position="1"/>
        <end position="181"/>
    </location>
</feature>
<dbReference type="PaxDb" id="10029-XP_007653078.1"/>
<dbReference type="InParanoid" id="G3ILL9"/>
<evidence type="ECO:0000256" key="3">
    <source>
        <dbReference type="ARBA" id="ARBA00022679"/>
    </source>
</evidence>
<dbReference type="SUPFAM" id="SSF56112">
    <property type="entry name" value="Protein kinase-like (PK-like)"/>
    <property type="match status" value="1"/>
</dbReference>
<evidence type="ECO:0000256" key="2">
    <source>
        <dbReference type="ARBA" id="ARBA00022527"/>
    </source>
</evidence>
<dbReference type="PANTHER" id="PTHR24346">
    <property type="entry name" value="MAP/MICROTUBULE AFFINITY-REGULATING KINASE"/>
    <property type="match status" value="1"/>
</dbReference>
<comment type="catalytic activity">
    <reaction evidence="8">
        <text>L-seryl-[protein] + ATP = O-phospho-L-seryl-[protein] + ADP + H(+)</text>
        <dbReference type="Rhea" id="RHEA:17989"/>
        <dbReference type="Rhea" id="RHEA-COMP:9863"/>
        <dbReference type="Rhea" id="RHEA-COMP:11604"/>
        <dbReference type="ChEBI" id="CHEBI:15378"/>
        <dbReference type="ChEBI" id="CHEBI:29999"/>
        <dbReference type="ChEBI" id="CHEBI:30616"/>
        <dbReference type="ChEBI" id="CHEBI:83421"/>
        <dbReference type="ChEBI" id="CHEBI:456216"/>
        <dbReference type="EC" id="2.7.11.1"/>
    </reaction>
</comment>
<dbReference type="Pfam" id="PF00069">
    <property type="entry name" value="Pkinase"/>
    <property type="match status" value="1"/>
</dbReference>
<comment type="catalytic activity">
    <reaction evidence="7">
        <text>L-threonyl-[protein] + ATP = O-phospho-L-threonyl-[protein] + ADP + H(+)</text>
        <dbReference type="Rhea" id="RHEA:46608"/>
        <dbReference type="Rhea" id="RHEA-COMP:11060"/>
        <dbReference type="Rhea" id="RHEA-COMP:11605"/>
        <dbReference type="ChEBI" id="CHEBI:15378"/>
        <dbReference type="ChEBI" id="CHEBI:30013"/>
        <dbReference type="ChEBI" id="CHEBI:30616"/>
        <dbReference type="ChEBI" id="CHEBI:61977"/>
        <dbReference type="ChEBI" id="CHEBI:456216"/>
        <dbReference type="EC" id="2.7.11.1"/>
    </reaction>
</comment>
<proteinExistence type="predicted"/>
<dbReference type="EC" id="2.7.11.1" evidence="1"/>
<evidence type="ECO:0000313" key="12">
    <source>
        <dbReference type="Proteomes" id="UP000001075"/>
    </source>
</evidence>